<proteinExistence type="predicted"/>
<evidence type="ECO:0000256" key="1">
    <source>
        <dbReference type="SAM" id="Phobius"/>
    </source>
</evidence>
<dbReference type="AlphaFoldDB" id="A0A0F9DYT4"/>
<sequence length="502" mass="55502">SRIVRNYVERKKDTTPKGIEIAIWGNVAPMVEGRINLLLRNGVQGMILVFLILSLFLNLRLAFWVSAGIPISFMAAFMVLDFAGESINMISLFAFIMTLGILVDDAIIVGENIYTHFGKGESPSDAVISGLKEVGWPVVIAVSTTIVAFAPLLFITGIVGKFIAVMPKAVIAILVVSLFEALMILPAHLEGALTRSLSKVGKIISWHESLRNRVEKGLNHVINHYYLAAITFVVKNRYFSFAIGLAVLIISLGVVIGGYVPFSFFPKAESDWIIAEVSYPLGTPFKLTEETIAYIEKKSLELNSSFDKITDKNDKVVVNTFSLVGMIPRKDWKPGDFGGHSGEIWIELVPAEKRPDLSANIILNKWRTIIGEIPGLDRISFSTLHGGPGGSAIEIQLAGKDFGQLTRAADELKAEIGTYPGTYDIVDDFRPGKKEMQIRIKEGAKPLGITMADLAIQLRQAFYGEEALRIQRGRDDLKVMVRYAGYDRRRISGVEEMRIRTP</sequence>
<dbReference type="PRINTS" id="PR00702">
    <property type="entry name" value="ACRIFLAVINRP"/>
</dbReference>
<feature type="non-terminal residue" evidence="2">
    <location>
        <position position="502"/>
    </location>
</feature>
<feature type="transmembrane region" description="Helical" evidence="1">
    <location>
        <begin position="92"/>
        <end position="114"/>
    </location>
</feature>
<accession>A0A0F9DYT4</accession>
<dbReference type="Gene3D" id="1.20.1640.10">
    <property type="entry name" value="Multidrug efflux transporter AcrB transmembrane domain"/>
    <property type="match status" value="2"/>
</dbReference>
<keyword evidence="1" id="KW-1133">Transmembrane helix</keyword>
<feature type="transmembrane region" description="Helical" evidence="1">
    <location>
        <begin position="62"/>
        <end position="80"/>
    </location>
</feature>
<dbReference type="Gene3D" id="3.30.2090.10">
    <property type="entry name" value="Multidrug efflux transporter AcrB TolC docking domain, DN and DC subdomains"/>
    <property type="match status" value="1"/>
</dbReference>
<dbReference type="Gene3D" id="3.30.70.1430">
    <property type="entry name" value="Multidrug efflux transporter AcrB pore domain"/>
    <property type="match status" value="1"/>
</dbReference>
<dbReference type="PANTHER" id="PTHR32063">
    <property type="match status" value="1"/>
</dbReference>
<gene>
    <name evidence="2" type="ORF">LCGC14_2490010</name>
</gene>
<comment type="caution">
    <text evidence="2">The sequence shown here is derived from an EMBL/GenBank/DDBJ whole genome shotgun (WGS) entry which is preliminary data.</text>
</comment>
<dbReference type="EMBL" id="LAZR01039443">
    <property type="protein sequence ID" value="KKL16993.1"/>
    <property type="molecule type" value="Genomic_DNA"/>
</dbReference>
<keyword evidence="1" id="KW-0472">Membrane</keyword>
<name>A0A0F9DYT4_9ZZZZ</name>
<dbReference type="Gene3D" id="3.30.70.1440">
    <property type="entry name" value="Multidrug efflux transporter AcrB pore domain"/>
    <property type="match status" value="1"/>
</dbReference>
<feature type="transmembrane region" description="Helical" evidence="1">
    <location>
        <begin position="238"/>
        <end position="260"/>
    </location>
</feature>
<dbReference type="PANTHER" id="PTHR32063:SF33">
    <property type="entry name" value="RND SUPERFAMILY EFFLUX PUMP PERMEASE COMPONENT"/>
    <property type="match status" value="1"/>
</dbReference>
<dbReference type="InterPro" id="IPR001036">
    <property type="entry name" value="Acrflvin-R"/>
</dbReference>
<keyword evidence="1" id="KW-0812">Transmembrane</keyword>
<feature type="non-terminal residue" evidence="2">
    <location>
        <position position="1"/>
    </location>
</feature>
<dbReference type="Gene3D" id="3.30.70.1320">
    <property type="entry name" value="Multidrug efflux transporter AcrB pore domain like"/>
    <property type="match status" value="1"/>
</dbReference>
<dbReference type="Pfam" id="PF00873">
    <property type="entry name" value="ACR_tran"/>
    <property type="match status" value="1"/>
</dbReference>
<dbReference type="InterPro" id="IPR027463">
    <property type="entry name" value="AcrB_DN_DC_subdom"/>
</dbReference>
<organism evidence="2">
    <name type="scientific">marine sediment metagenome</name>
    <dbReference type="NCBI Taxonomy" id="412755"/>
    <lineage>
        <taxon>unclassified sequences</taxon>
        <taxon>metagenomes</taxon>
        <taxon>ecological metagenomes</taxon>
    </lineage>
</organism>
<evidence type="ECO:0008006" key="3">
    <source>
        <dbReference type="Google" id="ProtNLM"/>
    </source>
</evidence>
<dbReference type="GO" id="GO:0005886">
    <property type="term" value="C:plasma membrane"/>
    <property type="evidence" value="ECO:0007669"/>
    <property type="project" value="TreeGrafter"/>
</dbReference>
<dbReference type="GO" id="GO:0042910">
    <property type="term" value="F:xenobiotic transmembrane transporter activity"/>
    <property type="evidence" value="ECO:0007669"/>
    <property type="project" value="TreeGrafter"/>
</dbReference>
<feature type="transmembrane region" description="Helical" evidence="1">
    <location>
        <begin position="37"/>
        <end position="56"/>
    </location>
</feature>
<reference evidence="2" key="1">
    <citation type="journal article" date="2015" name="Nature">
        <title>Complex archaea that bridge the gap between prokaryotes and eukaryotes.</title>
        <authorList>
            <person name="Spang A."/>
            <person name="Saw J.H."/>
            <person name="Jorgensen S.L."/>
            <person name="Zaremba-Niedzwiedzka K."/>
            <person name="Martijn J."/>
            <person name="Lind A.E."/>
            <person name="van Eijk R."/>
            <person name="Schleper C."/>
            <person name="Guy L."/>
            <person name="Ettema T.J."/>
        </authorList>
    </citation>
    <scope>NUCLEOTIDE SEQUENCE</scope>
</reference>
<protein>
    <recommendedName>
        <fullName evidence="3">SSD domain-containing protein</fullName>
    </recommendedName>
</protein>
<dbReference type="SUPFAM" id="SSF82866">
    <property type="entry name" value="Multidrug efflux transporter AcrB transmembrane domain"/>
    <property type="match status" value="1"/>
</dbReference>
<feature type="transmembrane region" description="Helical" evidence="1">
    <location>
        <begin position="134"/>
        <end position="157"/>
    </location>
</feature>
<evidence type="ECO:0000313" key="2">
    <source>
        <dbReference type="EMBL" id="KKL16993.1"/>
    </source>
</evidence>